<organism evidence="1 2">
    <name type="scientific">Protea cynaroides</name>
    <dbReference type="NCBI Taxonomy" id="273540"/>
    <lineage>
        <taxon>Eukaryota</taxon>
        <taxon>Viridiplantae</taxon>
        <taxon>Streptophyta</taxon>
        <taxon>Embryophyta</taxon>
        <taxon>Tracheophyta</taxon>
        <taxon>Spermatophyta</taxon>
        <taxon>Magnoliopsida</taxon>
        <taxon>Proteales</taxon>
        <taxon>Proteaceae</taxon>
        <taxon>Protea</taxon>
    </lineage>
</organism>
<sequence>MGSLWTELQTFCSTLRLLTVPDGFSLSWSRVRKGRLVIGGLLSVNVGGGAGRPIGLALNTSLGWGLTKVCPPVRLAAKFVHAFFLWPTLPHRKHTFCNASYLQRTL</sequence>
<evidence type="ECO:0000313" key="2">
    <source>
        <dbReference type="Proteomes" id="UP001141806"/>
    </source>
</evidence>
<name>A0A9Q0GLU1_9MAGN</name>
<reference evidence="1" key="1">
    <citation type="journal article" date="2023" name="Plant J.">
        <title>The genome of the king protea, Protea cynaroides.</title>
        <authorList>
            <person name="Chang J."/>
            <person name="Duong T.A."/>
            <person name="Schoeman C."/>
            <person name="Ma X."/>
            <person name="Roodt D."/>
            <person name="Barker N."/>
            <person name="Li Z."/>
            <person name="Van de Peer Y."/>
            <person name="Mizrachi E."/>
        </authorList>
    </citation>
    <scope>NUCLEOTIDE SEQUENCE</scope>
    <source>
        <tissue evidence="1">Young leaves</tissue>
    </source>
</reference>
<gene>
    <name evidence="1" type="ORF">NE237_005587</name>
</gene>
<keyword evidence="2" id="KW-1185">Reference proteome</keyword>
<dbReference type="Proteomes" id="UP001141806">
    <property type="component" value="Unassembled WGS sequence"/>
</dbReference>
<dbReference type="AlphaFoldDB" id="A0A9Q0GLU1"/>
<comment type="caution">
    <text evidence="1">The sequence shown here is derived from an EMBL/GenBank/DDBJ whole genome shotgun (WGS) entry which is preliminary data.</text>
</comment>
<proteinExistence type="predicted"/>
<evidence type="ECO:0000313" key="1">
    <source>
        <dbReference type="EMBL" id="KAJ4948000.1"/>
    </source>
</evidence>
<dbReference type="EMBL" id="JAMYWD010000720">
    <property type="protein sequence ID" value="KAJ4948000.1"/>
    <property type="molecule type" value="Genomic_DNA"/>
</dbReference>
<accession>A0A9Q0GLU1</accession>
<protein>
    <submittedName>
        <fullName evidence="1">Uncharacterized protein</fullName>
    </submittedName>
</protein>